<comment type="caution">
    <text evidence="1">The sequence shown here is derived from an EMBL/GenBank/DDBJ whole genome shotgun (WGS) entry which is preliminary data.</text>
</comment>
<name>A0ACB9CGB3_ARCLA</name>
<protein>
    <submittedName>
        <fullName evidence="1">Uncharacterized protein</fullName>
    </submittedName>
</protein>
<proteinExistence type="predicted"/>
<evidence type="ECO:0000313" key="2">
    <source>
        <dbReference type="Proteomes" id="UP001055879"/>
    </source>
</evidence>
<reference evidence="2" key="1">
    <citation type="journal article" date="2022" name="Mol. Ecol. Resour.">
        <title>The genomes of chicory, endive, great burdock and yacon provide insights into Asteraceae palaeo-polyploidization history and plant inulin production.</title>
        <authorList>
            <person name="Fan W."/>
            <person name="Wang S."/>
            <person name="Wang H."/>
            <person name="Wang A."/>
            <person name="Jiang F."/>
            <person name="Liu H."/>
            <person name="Zhao H."/>
            <person name="Xu D."/>
            <person name="Zhang Y."/>
        </authorList>
    </citation>
    <scope>NUCLEOTIDE SEQUENCE [LARGE SCALE GENOMIC DNA]</scope>
    <source>
        <strain evidence="2">cv. Niubang</strain>
    </source>
</reference>
<gene>
    <name evidence="1" type="ORF">L6452_12753</name>
</gene>
<evidence type="ECO:0000313" key="1">
    <source>
        <dbReference type="EMBL" id="KAI3733311.1"/>
    </source>
</evidence>
<organism evidence="1 2">
    <name type="scientific">Arctium lappa</name>
    <name type="common">Greater burdock</name>
    <name type="synonym">Lappa major</name>
    <dbReference type="NCBI Taxonomy" id="4217"/>
    <lineage>
        <taxon>Eukaryota</taxon>
        <taxon>Viridiplantae</taxon>
        <taxon>Streptophyta</taxon>
        <taxon>Embryophyta</taxon>
        <taxon>Tracheophyta</taxon>
        <taxon>Spermatophyta</taxon>
        <taxon>Magnoliopsida</taxon>
        <taxon>eudicotyledons</taxon>
        <taxon>Gunneridae</taxon>
        <taxon>Pentapetalae</taxon>
        <taxon>asterids</taxon>
        <taxon>campanulids</taxon>
        <taxon>Asterales</taxon>
        <taxon>Asteraceae</taxon>
        <taxon>Carduoideae</taxon>
        <taxon>Cardueae</taxon>
        <taxon>Arctiinae</taxon>
        <taxon>Arctium</taxon>
    </lineage>
</organism>
<keyword evidence="2" id="KW-1185">Reference proteome</keyword>
<sequence>MMESSKPAGNKNRRKSYLDGDIVDDNDESMLDLYHQNISADIDRLTHEFSTLDEKRIELEIPDTIDTFLRIIELRIKRYNSTKTGTRFGKMMTDEEDPFFTDAIKRLSKLKIVLSELPNTTPSLDRITNVLQQAMNLMLDEFRSLLLDYTAPSEPITICKKPNSCTSLKTLEPNNSQQDFPGYSKENMILMQKIASVMIPAGYQYECCQVYSMVRKDGLHEQVKRFGFEKVNVEDIHKLKWLSLEPDISRWVNLANYCSDVLFPAERKLGDTVFFDHLPIFTGLFINLIHGVTMLLVEFSIAVAVTKPKAKRLFKFLDIYKALGDVGASMDTHVKLEESCNLKLEISSASYNMGEAVVNTFKDIKNSICNDTNKTPIQGGAIHPLTRYIMNYLKCTYDEYQDTMEQIFREHVNEATISSELEEESSSSLSKQLISVIELLDANLETKSGLYKDPSLRCIFLMNNNRFILQIVKGSKEMKEAMGDNWCRRKSSDVRNYHKSYQRETWNRLLQCITQEGVQVNGKPNRRIVKEKLKNFNGMLDEIYKTQSTWVVNDDQLLSEIRVSITAVVSPAYRSFIGRYKPQFEGTKSIDKYIKYQPEDIEAMMETLFEGTEKVESQMNGIQAASTVKQTAGAFKSLLKTYKNDTVQNYYYMNSSRLILHNAFIVTMDHQFRVFLNGGIVIENDRIIALGQSSDIIREFSPSSNQIIDLQGLFLLPGLINTHVHTSQQLARGIADDVDLLTWLHHRIWPYESNMTEEDSYISTLLCGIELIHSGVTCFAEAGGQHVSGMAKAVELLGLRACLTQSIMDSGDGLPSSWGIRTADECIQSQKELHKKHHNTADGRIRIWLGIRQIMNSTDHLLLATRDTAKELDTGIHMHVAEIPFENQIVMQTREVDLGTVAYLEKIKFLTSNLLAAHSVWVNEDEIGFLSSSGVKVSHCPAAAMRMLGFAPIKEMLDANVCVSLGTDGAPSNNRMSIVDEMYLASLINKGREVYAKGTTDPRALPAESILKMATVNGAKAVLWEKDIGSLEVGKKADMIVIDPSSWSMVPMHDCISSLVYCLRSENILSVMCNGHWIMKDKKIMNVDEAEMISMAKHASAQLLKRAGIQIPSRMNVI</sequence>
<dbReference type="Proteomes" id="UP001055879">
    <property type="component" value="Linkage Group LG04"/>
</dbReference>
<reference evidence="1 2" key="2">
    <citation type="journal article" date="2022" name="Mol. Ecol. Resour.">
        <title>The genomes of chicory, endive, great burdock and yacon provide insights into Asteraceae paleo-polyploidization history and plant inulin production.</title>
        <authorList>
            <person name="Fan W."/>
            <person name="Wang S."/>
            <person name="Wang H."/>
            <person name="Wang A."/>
            <person name="Jiang F."/>
            <person name="Liu H."/>
            <person name="Zhao H."/>
            <person name="Xu D."/>
            <person name="Zhang Y."/>
        </authorList>
    </citation>
    <scope>NUCLEOTIDE SEQUENCE [LARGE SCALE GENOMIC DNA]</scope>
    <source>
        <strain evidence="2">cv. Niubang</strain>
    </source>
</reference>
<accession>A0ACB9CGB3</accession>
<dbReference type="EMBL" id="CM042050">
    <property type="protein sequence ID" value="KAI3733311.1"/>
    <property type="molecule type" value="Genomic_DNA"/>
</dbReference>